<evidence type="ECO:0000256" key="1">
    <source>
        <dbReference type="SAM" id="SignalP"/>
    </source>
</evidence>
<keyword evidence="1" id="KW-0732">Signal</keyword>
<organism evidence="2 3">
    <name type="scientific">Strongyloides stercoralis</name>
    <name type="common">Threadworm</name>
    <dbReference type="NCBI Taxonomy" id="6248"/>
    <lineage>
        <taxon>Eukaryota</taxon>
        <taxon>Metazoa</taxon>
        <taxon>Ecdysozoa</taxon>
        <taxon>Nematoda</taxon>
        <taxon>Chromadorea</taxon>
        <taxon>Rhabditida</taxon>
        <taxon>Tylenchina</taxon>
        <taxon>Panagrolaimomorpha</taxon>
        <taxon>Strongyloidoidea</taxon>
        <taxon>Strongyloididae</taxon>
        <taxon>Strongyloides</taxon>
    </lineage>
</organism>
<evidence type="ECO:0000313" key="3">
    <source>
        <dbReference type="WBParaSite" id="TCONS_00008332.p1"/>
    </source>
</evidence>
<reference evidence="3" key="1">
    <citation type="submission" date="2024-02" db="UniProtKB">
        <authorList>
            <consortium name="WormBaseParasite"/>
        </authorList>
    </citation>
    <scope>IDENTIFICATION</scope>
</reference>
<dbReference type="Gene3D" id="2.10.25.10">
    <property type="entry name" value="Laminin"/>
    <property type="match status" value="1"/>
</dbReference>
<feature type="signal peptide" evidence="1">
    <location>
        <begin position="1"/>
        <end position="20"/>
    </location>
</feature>
<dbReference type="AlphaFoldDB" id="A0AAF5D8N5"/>
<proteinExistence type="predicted"/>
<sequence>MKDFKLLFIIILSLLYIVKSQMNVDMEIIINNKEYEKYCQNYTTNIYVTISVDPRNNDQNSKTVLGQFLSKHLYKKLIKANFQGNWTNLSKTLHTVIQSECPIMKLKDFVITIPQHLDSSGNTWKYPSYPSDINLTFNFTCIQGSYGPTCTKYCENSLDSNLLCDSSGKLICKDGFKFRDHDMKYCIPICYESCHKSGGKCISPGVCLCNDTKAREECQICEESCLINKESSTNNNNNNNNNSNNSIISNNECIYNGVSIPNHKVKEFVCETVLCNNTKIHVIKDLCISNNCRVQKSLCFSIKECLPFESYPDFCLSGPCSLKKKQYFCDVIDNNCTECLTFSKWIIEGMKYKSKTKLYFVLNNSSLKDKIKFSDFIREIFLLLQKAKLFNIFIYFDKIIINKIDVIALSIHSPSINEKEAKDQVEGILRFSQSRSLLMKQFNKYDLIEEKIQYDNGRSSQMVSGPLIMKKRKHHIKTNSIIRSISPPPKYKEKETDKFIEDDYIKEKE</sequence>
<accession>A0AAF5D8N5</accession>
<keyword evidence="2" id="KW-1185">Reference proteome</keyword>
<dbReference type="WBParaSite" id="TCONS_00008332.p1">
    <property type="protein sequence ID" value="TCONS_00008332.p1"/>
    <property type="gene ID" value="XLOC_006282"/>
</dbReference>
<feature type="chain" id="PRO_5042002571" evidence="1">
    <location>
        <begin position="21"/>
        <end position="509"/>
    </location>
</feature>
<evidence type="ECO:0000313" key="2">
    <source>
        <dbReference type="Proteomes" id="UP000035681"/>
    </source>
</evidence>
<name>A0AAF5D8N5_STRER</name>
<dbReference type="Proteomes" id="UP000035681">
    <property type="component" value="Unplaced"/>
</dbReference>
<protein>
    <submittedName>
        <fullName evidence="3">DSL domain-containing protein</fullName>
    </submittedName>
</protein>